<gene>
    <name evidence="1" type="ORF">E7747_00830</name>
</gene>
<evidence type="ECO:0000313" key="1">
    <source>
        <dbReference type="EMBL" id="QCD40970.1"/>
    </source>
</evidence>
<dbReference type="Pfam" id="PF16215">
    <property type="entry name" value="DUF4876"/>
    <property type="match status" value="1"/>
</dbReference>
<dbReference type="AlphaFoldDB" id="A0A4P7W0W2"/>
<sequence length="131" mass="14278">MWLPSNQCNRSYAIVRFPEGMTAEKFLSEQNGEYSYINAATGKEMAGTKCYLIKYEWILDGINLSPKEGWTLGALSTSVDASYAAIADAKVDKTRFGKKFVRKVAGVSAAGNTVLMDTNDSANDFNVVSAN</sequence>
<dbReference type="EMBL" id="CP039396">
    <property type="protein sequence ID" value="QCD40970.1"/>
    <property type="molecule type" value="Genomic_DNA"/>
</dbReference>
<dbReference type="InterPro" id="IPR032627">
    <property type="entry name" value="DUF4876"/>
</dbReference>
<accession>A0A4P7W0W2</accession>
<reference evidence="2" key="1">
    <citation type="submission" date="2019-02" db="EMBL/GenBank/DDBJ databases">
        <title>Isolation and identification of novel species under the genus Muribaculum.</title>
        <authorList>
            <person name="Miyake S."/>
            <person name="Ding Y."/>
            <person name="Low A."/>
            <person name="Soh M."/>
            <person name="Seedorf H."/>
        </authorList>
    </citation>
    <scope>NUCLEOTIDE SEQUENCE [LARGE SCALE GENOMIC DNA]</scope>
    <source>
        <strain evidence="2">H5</strain>
    </source>
</reference>
<dbReference type="RefSeq" id="WP_136413479.1">
    <property type="nucleotide sequence ID" value="NZ_CP039396.1"/>
</dbReference>
<dbReference type="Proteomes" id="UP000297149">
    <property type="component" value="Chromosome"/>
</dbReference>
<protein>
    <submittedName>
        <fullName evidence="1">DUF4876 domain-containing protein</fullName>
    </submittedName>
</protein>
<proteinExistence type="predicted"/>
<dbReference type="KEGG" id="ddb:E7747_00830"/>
<keyword evidence="2" id="KW-1185">Reference proteome</keyword>
<name>A0A4P7W0W2_9BACT</name>
<organism evidence="1 2">
    <name type="scientific">Duncaniella dubosii</name>
    <dbReference type="NCBI Taxonomy" id="2518971"/>
    <lineage>
        <taxon>Bacteria</taxon>
        <taxon>Pseudomonadati</taxon>
        <taxon>Bacteroidota</taxon>
        <taxon>Bacteroidia</taxon>
        <taxon>Bacteroidales</taxon>
        <taxon>Muribaculaceae</taxon>
        <taxon>Duncaniella</taxon>
    </lineage>
</organism>
<evidence type="ECO:0000313" key="2">
    <source>
        <dbReference type="Proteomes" id="UP000297149"/>
    </source>
</evidence>